<dbReference type="GO" id="GO:0003700">
    <property type="term" value="F:DNA-binding transcription factor activity"/>
    <property type="evidence" value="ECO:0007669"/>
    <property type="project" value="InterPro"/>
</dbReference>
<accession>A0AA90GYL5</accession>
<dbReference type="InterPro" id="IPR039422">
    <property type="entry name" value="MarR/SlyA-like"/>
</dbReference>
<keyword evidence="3" id="KW-0804">Transcription</keyword>
<keyword evidence="7" id="KW-1185">Reference proteome</keyword>
<reference evidence="6 7" key="1">
    <citation type="submission" date="2023-05" db="EMBL/GenBank/DDBJ databases">
        <title>Streptantibioticus silvisoli sp. nov., acidotolerant actinomycetes 1 from pine litter.</title>
        <authorList>
            <person name="Swiecimska M."/>
            <person name="Golinska P."/>
            <person name="Sangal V."/>
            <person name="Wachnowicz B."/>
            <person name="Goodfellow M."/>
        </authorList>
    </citation>
    <scope>NUCLEOTIDE SEQUENCE</scope>
    <source>
        <strain evidence="6">SL13</strain>
        <strain evidence="5 7">SL54</strain>
    </source>
</reference>
<evidence type="ECO:0000259" key="4">
    <source>
        <dbReference type="PROSITE" id="PS50995"/>
    </source>
</evidence>
<gene>
    <name evidence="5" type="ORF">POF43_016505</name>
    <name evidence="6" type="ORF">POF50_014795</name>
</gene>
<feature type="domain" description="HTH marR-type" evidence="4">
    <location>
        <begin position="12"/>
        <end position="142"/>
    </location>
</feature>
<sequence>MPAPRNEREETVETIQRELTAFSRRARAAAARMHPELSLVSFTLLAHLAEQRGCRATDLAAHYMLDKSTVSRQVAALEHLGFVERRPDPDDQRVQALHPTPAGDEVLAAATARRQAAFQRRLSDWAEDDLDRFATYLVRFNEVSILDDQST</sequence>
<dbReference type="EMBL" id="JABXJJ020000016">
    <property type="protein sequence ID" value="MDI5970593.1"/>
    <property type="molecule type" value="Genomic_DNA"/>
</dbReference>
<protein>
    <submittedName>
        <fullName evidence="6">MarR family transcriptional regulator</fullName>
    </submittedName>
</protein>
<dbReference type="InterPro" id="IPR000835">
    <property type="entry name" value="HTH_MarR-typ"/>
</dbReference>
<name>A0AA90GYL5_9ACTN</name>
<dbReference type="Gene3D" id="1.10.10.10">
    <property type="entry name" value="Winged helix-like DNA-binding domain superfamily/Winged helix DNA-binding domain"/>
    <property type="match status" value="1"/>
</dbReference>
<evidence type="ECO:0000256" key="2">
    <source>
        <dbReference type="ARBA" id="ARBA00023125"/>
    </source>
</evidence>
<dbReference type="EMBL" id="JAAGKO020000022">
    <property type="protein sequence ID" value="MDI5964305.1"/>
    <property type="molecule type" value="Genomic_DNA"/>
</dbReference>
<evidence type="ECO:0000256" key="1">
    <source>
        <dbReference type="ARBA" id="ARBA00023015"/>
    </source>
</evidence>
<dbReference type="PROSITE" id="PS50995">
    <property type="entry name" value="HTH_MARR_2"/>
    <property type="match status" value="1"/>
</dbReference>
<keyword evidence="2" id="KW-0238">DNA-binding</keyword>
<dbReference type="InterPro" id="IPR011991">
    <property type="entry name" value="ArsR-like_HTH"/>
</dbReference>
<dbReference type="GO" id="GO:0003677">
    <property type="term" value="F:DNA binding"/>
    <property type="evidence" value="ECO:0007669"/>
    <property type="project" value="UniProtKB-KW"/>
</dbReference>
<evidence type="ECO:0000256" key="3">
    <source>
        <dbReference type="ARBA" id="ARBA00023163"/>
    </source>
</evidence>
<evidence type="ECO:0000313" key="7">
    <source>
        <dbReference type="Proteomes" id="UP001156398"/>
    </source>
</evidence>
<proteinExistence type="predicted"/>
<evidence type="ECO:0000313" key="6">
    <source>
        <dbReference type="EMBL" id="MDI5970593.1"/>
    </source>
</evidence>
<dbReference type="SMART" id="SM00347">
    <property type="entry name" value="HTH_MARR"/>
    <property type="match status" value="1"/>
</dbReference>
<dbReference type="PROSITE" id="PS01117">
    <property type="entry name" value="HTH_MARR_1"/>
    <property type="match status" value="1"/>
</dbReference>
<dbReference type="SUPFAM" id="SSF46785">
    <property type="entry name" value="Winged helix' DNA-binding domain"/>
    <property type="match status" value="1"/>
</dbReference>
<dbReference type="RefSeq" id="WP_271317767.1">
    <property type="nucleotide sequence ID" value="NZ_JAAGKO020000022.1"/>
</dbReference>
<organism evidence="6">
    <name type="scientific">Streptantibioticus silvisoli</name>
    <dbReference type="NCBI Taxonomy" id="2705255"/>
    <lineage>
        <taxon>Bacteria</taxon>
        <taxon>Bacillati</taxon>
        <taxon>Actinomycetota</taxon>
        <taxon>Actinomycetes</taxon>
        <taxon>Kitasatosporales</taxon>
        <taxon>Streptomycetaceae</taxon>
        <taxon>Streptantibioticus</taxon>
    </lineage>
</organism>
<keyword evidence="1" id="KW-0805">Transcription regulation</keyword>
<comment type="caution">
    <text evidence="6">The sequence shown here is derived from an EMBL/GenBank/DDBJ whole genome shotgun (WGS) entry which is preliminary data.</text>
</comment>
<dbReference type="InterPro" id="IPR036390">
    <property type="entry name" value="WH_DNA-bd_sf"/>
</dbReference>
<dbReference type="PANTHER" id="PTHR33164">
    <property type="entry name" value="TRANSCRIPTIONAL REGULATOR, MARR FAMILY"/>
    <property type="match status" value="1"/>
</dbReference>
<dbReference type="InterPro" id="IPR036388">
    <property type="entry name" value="WH-like_DNA-bd_sf"/>
</dbReference>
<evidence type="ECO:0000313" key="5">
    <source>
        <dbReference type="EMBL" id="MDI5964305.1"/>
    </source>
</evidence>
<dbReference type="InterPro" id="IPR023187">
    <property type="entry name" value="Tscrpt_reg_MarR-type_CS"/>
</dbReference>
<dbReference type="GO" id="GO:0006950">
    <property type="term" value="P:response to stress"/>
    <property type="evidence" value="ECO:0007669"/>
    <property type="project" value="TreeGrafter"/>
</dbReference>
<dbReference type="Pfam" id="PF01047">
    <property type="entry name" value="MarR"/>
    <property type="match status" value="1"/>
</dbReference>
<dbReference type="PANTHER" id="PTHR33164:SF57">
    <property type="entry name" value="MARR-FAMILY TRANSCRIPTIONAL REGULATOR"/>
    <property type="match status" value="1"/>
</dbReference>
<dbReference type="CDD" id="cd00090">
    <property type="entry name" value="HTH_ARSR"/>
    <property type="match status" value="1"/>
</dbReference>
<dbReference type="AlphaFoldDB" id="A0AA90GYL5"/>
<dbReference type="Proteomes" id="UP001156398">
    <property type="component" value="Unassembled WGS sequence"/>
</dbReference>